<dbReference type="InterPro" id="IPR029063">
    <property type="entry name" value="SAM-dependent_MTases_sf"/>
</dbReference>
<dbReference type="KEGG" id="dau:Daud_0539"/>
<evidence type="ECO:0000313" key="5">
    <source>
        <dbReference type="EMBL" id="ACA59080.1"/>
    </source>
</evidence>
<gene>
    <name evidence="5" type="ordered locus">Daud_0539</name>
</gene>
<feature type="domain" description="N6 adenine-specific DNA methyltransferase N-terminal" evidence="4">
    <location>
        <begin position="14"/>
        <end position="67"/>
    </location>
</feature>
<dbReference type="STRING" id="477974.Daud_0539"/>
<dbReference type="SUPFAM" id="SSF53335">
    <property type="entry name" value="S-adenosyl-L-methionine-dependent methyltransferases"/>
    <property type="match status" value="1"/>
</dbReference>
<dbReference type="GO" id="GO:0009307">
    <property type="term" value="P:DNA restriction-modification system"/>
    <property type="evidence" value="ECO:0007669"/>
    <property type="project" value="UniProtKB-KW"/>
</dbReference>
<keyword evidence="2" id="KW-0680">Restriction system</keyword>
<evidence type="ECO:0000256" key="2">
    <source>
        <dbReference type="ARBA" id="ARBA00022747"/>
    </source>
</evidence>
<dbReference type="EMBL" id="CP000860">
    <property type="protein sequence ID" value="ACA59080.1"/>
    <property type="molecule type" value="Genomic_DNA"/>
</dbReference>
<feature type="compositionally biased region" description="Low complexity" evidence="3">
    <location>
        <begin position="135"/>
        <end position="148"/>
    </location>
</feature>
<dbReference type="Proteomes" id="UP000008544">
    <property type="component" value="Chromosome"/>
</dbReference>
<organism evidence="5 6">
    <name type="scientific">Desulforudis audaxviator (strain MP104C)</name>
    <dbReference type="NCBI Taxonomy" id="477974"/>
    <lineage>
        <taxon>Bacteria</taxon>
        <taxon>Bacillati</taxon>
        <taxon>Bacillota</taxon>
        <taxon>Clostridia</taxon>
        <taxon>Thermoanaerobacterales</taxon>
        <taxon>Candidatus Desulforudaceae</taxon>
        <taxon>Candidatus Desulforudis</taxon>
    </lineage>
</organism>
<dbReference type="eggNOG" id="COG0286">
    <property type="taxonomic scope" value="Bacteria"/>
</dbReference>
<sequence length="148" mass="17004">MEVGSMNNFGEKVAFIWSVADLLRGPYRPNQYKDVLLPMTVLRRLDCVLEPTKDQVLEKIKTLQESKVKNFDPSSAGLRECLNLYFTLEGHRQQFDPRSAEAFPQVYIRRATHLSDTILWGGFYEQRSHQKGRGARPAPQPAAGHRHH</sequence>
<feature type="region of interest" description="Disordered" evidence="3">
    <location>
        <begin position="128"/>
        <end position="148"/>
    </location>
</feature>
<dbReference type="Pfam" id="PF12161">
    <property type="entry name" value="HsdM_N"/>
    <property type="match status" value="1"/>
</dbReference>
<protein>
    <recommendedName>
        <fullName evidence="4">N6 adenine-specific DNA methyltransferase N-terminal domain-containing protein</fullName>
    </recommendedName>
</protein>
<proteinExistence type="inferred from homology"/>
<reference evidence="5 6" key="2">
    <citation type="journal article" date="2008" name="Science">
        <title>Environmental genomics reveals a single-species ecosystem deep within Earth.</title>
        <authorList>
            <person name="Chivian D."/>
            <person name="Brodie E.L."/>
            <person name="Alm E.J."/>
            <person name="Culley D.E."/>
            <person name="Dehal P.S."/>
            <person name="Desantis T.Z."/>
            <person name="Gihring T.M."/>
            <person name="Lapidus A."/>
            <person name="Lin L.H."/>
            <person name="Lowry S.R."/>
            <person name="Moser D.P."/>
            <person name="Richardson P.M."/>
            <person name="Southam G."/>
            <person name="Wanger G."/>
            <person name="Pratt L.M."/>
            <person name="Andersen G.L."/>
            <person name="Hazen T.C."/>
            <person name="Brockman F.J."/>
            <person name="Arkin A.P."/>
            <person name="Onstott T.C."/>
        </authorList>
    </citation>
    <scope>NUCLEOTIDE SEQUENCE [LARGE SCALE GENOMIC DNA]</scope>
    <source>
        <strain evidence="5 6">MP104C</strain>
    </source>
</reference>
<evidence type="ECO:0000313" key="6">
    <source>
        <dbReference type="Proteomes" id="UP000008544"/>
    </source>
</evidence>
<dbReference type="HOGENOM" id="CLU_1755879_0_0_9"/>
<reference evidence="6" key="1">
    <citation type="submission" date="2007-10" db="EMBL/GenBank/DDBJ databases">
        <title>Complete sequence of chromosome of Desulforudis audaxviator MP104C.</title>
        <authorList>
            <person name="Copeland A."/>
            <person name="Lucas S."/>
            <person name="Lapidus A."/>
            <person name="Barry K."/>
            <person name="Glavina del Rio T."/>
            <person name="Dalin E."/>
            <person name="Tice H."/>
            <person name="Bruce D."/>
            <person name="Pitluck S."/>
            <person name="Lowry S.R."/>
            <person name="Larimer F."/>
            <person name="Land M.L."/>
            <person name="Hauser L."/>
            <person name="Kyrpides N."/>
            <person name="Ivanova N.N."/>
            <person name="Richardson P."/>
        </authorList>
    </citation>
    <scope>NUCLEOTIDE SEQUENCE [LARGE SCALE GENOMIC DNA]</scope>
    <source>
        <strain evidence="6">MP104C</strain>
    </source>
</reference>
<dbReference type="AlphaFoldDB" id="B1I249"/>
<dbReference type="Gene3D" id="1.20.1260.30">
    <property type="match status" value="1"/>
</dbReference>
<dbReference type="InterPro" id="IPR038333">
    <property type="entry name" value="T1MK-like_N_sf"/>
</dbReference>
<name>B1I249_DESAP</name>
<evidence type="ECO:0000259" key="4">
    <source>
        <dbReference type="Pfam" id="PF12161"/>
    </source>
</evidence>
<evidence type="ECO:0000256" key="3">
    <source>
        <dbReference type="SAM" id="MobiDB-lite"/>
    </source>
</evidence>
<keyword evidence="6" id="KW-1185">Reference proteome</keyword>
<dbReference type="InterPro" id="IPR022749">
    <property type="entry name" value="D12N6_MeTrfase_N"/>
</dbReference>
<accession>B1I249</accession>
<comment type="similarity">
    <text evidence="1">Belongs to the N(4)/N(6)-methyltransferase family.</text>
</comment>
<evidence type="ECO:0000256" key="1">
    <source>
        <dbReference type="ARBA" id="ARBA00006594"/>
    </source>
</evidence>